<comment type="caution">
    <text evidence="1">The sequence shown here is derived from an EMBL/GenBank/DDBJ whole genome shotgun (WGS) entry which is preliminary data.</text>
</comment>
<accession>A0A6G0WAX3</accession>
<reference evidence="1 2" key="1">
    <citation type="submission" date="2019-07" db="EMBL/GenBank/DDBJ databases">
        <title>Genomics analysis of Aphanomyces spp. identifies a new class of oomycete effector associated with host adaptation.</title>
        <authorList>
            <person name="Gaulin E."/>
        </authorList>
    </citation>
    <scope>NUCLEOTIDE SEQUENCE [LARGE SCALE GENOMIC DNA]</scope>
    <source>
        <strain evidence="1 2">ATCC 201684</strain>
    </source>
</reference>
<protein>
    <submittedName>
        <fullName evidence="1">Uncharacterized protein</fullName>
    </submittedName>
</protein>
<dbReference type="EMBL" id="VJMJ01000307">
    <property type="protein sequence ID" value="KAF0723432.1"/>
    <property type="molecule type" value="Genomic_DNA"/>
</dbReference>
<name>A0A6G0WAX3_9STRA</name>
<evidence type="ECO:0000313" key="2">
    <source>
        <dbReference type="Proteomes" id="UP000481153"/>
    </source>
</evidence>
<dbReference type="Proteomes" id="UP000481153">
    <property type="component" value="Unassembled WGS sequence"/>
</dbReference>
<evidence type="ECO:0000313" key="1">
    <source>
        <dbReference type="EMBL" id="KAF0723432.1"/>
    </source>
</evidence>
<organism evidence="1 2">
    <name type="scientific">Aphanomyces euteiches</name>
    <dbReference type="NCBI Taxonomy" id="100861"/>
    <lineage>
        <taxon>Eukaryota</taxon>
        <taxon>Sar</taxon>
        <taxon>Stramenopiles</taxon>
        <taxon>Oomycota</taxon>
        <taxon>Saprolegniomycetes</taxon>
        <taxon>Saprolegniales</taxon>
        <taxon>Verrucalvaceae</taxon>
        <taxon>Aphanomyces</taxon>
    </lineage>
</organism>
<sequence>MKRRRVSVVALPGEIVMSIIFFIPDPSDVCNCVAALRRKIALRPLEKLYQLSLELMPYQFWPCLRIDIEFSTSYLLDIYETIMQYYSRVIVTDFTNVQWLKKHLNRNAEIEWVFFYANHGNW</sequence>
<proteinExistence type="predicted"/>
<keyword evidence="2" id="KW-1185">Reference proteome</keyword>
<gene>
    <name evidence="1" type="ORF">Ae201684_017662</name>
</gene>
<dbReference type="VEuPathDB" id="FungiDB:AeMF1_016644"/>
<dbReference type="AlphaFoldDB" id="A0A6G0WAX3"/>